<organism evidence="2 3">
    <name type="scientific">Xylanibacillus composti</name>
    <dbReference type="NCBI Taxonomy" id="1572762"/>
    <lineage>
        <taxon>Bacteria</taxon>
        <taxon>Bacillati</taxon>
        <taxon>Bacillota</taxon>
        <taxon>Bacilli</taxon>
        <taxon>Bacillales</taxon>
        <taxon>Paenibacillaceae</taxon>
        <taxon>Xylanibacillus</taxon>
    </lineage>
</organism>
<sequence length="203" mass="21825">MKMKRFLITAVLLLAVLPMTAFALTKDAPAVTIQTSDVVSKSEDISGQSSGAVTVIQRATPQVNDANPTSSDVTVDGQPVHKIQLSEENIIELNLGDSDDVGVQAAYPVNFNLPGSSLATISDGSGNPWYLTRNEEVTISLTWLPRDATLRVGLIDSDNTFFYVNFTGGADSRTFVVNVADNYRVGIYNTDTHQVTVTGNITI</sequence>
<keyword evidence="1" id="KW-0732">Signal</keyword>
<feature type="signal peptide" evidence="1">
    <location>
        <begin position="1"/>
        <end position="23"/>
    </location>
</feature>
<dbReference type="EMBL" id="BOVK01000021">
    <property type="protein sequence ID" value="GIQ68927.1"/>
    <property type="molecule type" value="Genomic_DNA"/>
</dbReference>
<protein>
    <submittedName>
        <fullName evidence="2">Uncharacterized protein</fullName>
    </submittedName>
</protein>
<dbReference type="Proteomes" id="UP000677918">
    <property type="component" value="Unassembled WGS sequence"/>
</dbReference>
<gene>
    <name evidence="2" type="ORF">XYCOK13_17510</name>
</gene>
<feature type="chain" id="PRO_5035306195" evidence="1">
    <location>
        <begin position="24"/>
        <end position="203"/>
    </location>
</feature>
<evidence type="ECO:0000256" key="1">
    <source>
        <dbReference type="SAM" id="SignalP"/>
    </source>
</evidence>
<proteinExistence type="predicted"/>
<reference evidence="2" key="1">
    <citation type="submission" date="2021-04" db="EMBL/GenBank/DDBJ databases">
        <title>Draft genome sequence of Xylanibacillus composti strain K13.</title>
        <authorList>
            <person name="Uke A."/>
            <person name="Chhe C."/>
            <person name="Baramee S."/>
            <person name="Kosugi A."/>
        </authorList>
    </citation>
    <scope>NUCLEOTIDE SEQUENCE</scope>
    <source>
        <strain evidence="2">K13</strain>
    </source>
</reference>
<comment type="caution">
    <text evidence="2">The sequence shown here is derived from an EMBL/GenBank/DDBJ whole genome shotgun (WGS) entry which is preliminary data.</text>
</comment>
<dbReference type="AlphaFoldDB" id="A0A8J4H0Y9"/>
<evidence type="ECO:0000313" key="2">
    <source>
        <dbReference type="EMBL" id="GIQ68927.1"/>
    </source>
</evidence>
<keyword evidence="3" id="KW-1185">Reference proteome</keyword>
<name>A0A8J4H0Y9_9BACL</name>
<accession>A0A8J4H0Y9</accession>
<evidence type="ECO:0000313" key="3">
    <source>
        <dbReference type="Proteomes" id="UP000677918"/>
    </source>
</evidence>